<protein>
    <submittedName>
        <fullName evidence="6">CysZ-like protein</fullName>
    </submittedName>
</protein>
<keyword evidence="4 5" id="KW-0472">Membrane</keyword>
<dbReference type="PATRIC" id="fig|1454004.3.peg.3716"/>
<evidence type="ECO:0000256" key="2">
    <source>
        <dbReference type="ARBA" id="ARBA00022692"/>
    </source>
</evidence>
<feature type="transmembrane region" description="Helical" evidence="5">
    <location>
        <begin position="71"/>
        <end position="100"/>
    </location>
</feature>
<dbReference type="Proteomes" id="UP000022141">
    <property type="component" value="Unassembled WGS sequence"/>
</dbReference>
<organism evidence="6 7">
    <name type="scientific">Accumulibacter regalis</name>
    <dbReference type="NCBI Taxonomy" id="522306"/>
    <lineage>
        <taxon>Bacteria</taxon>
        <taxon>Pseudomonadati</taxon>
        <taxon>Pseudomonadota</taxon>
        <taxon>Betaproteobacteria</taxon>
        <taxon>Candidatus Accumulibacter</taxon>
    </lineage>
</organism>
<dbReference type="AlphaFoldDB" id="A0A011Q7S5"/>
<name>A0A011Q7S5_ACCRE</name>
<evidence type="ECO:0000256" key="1">
    <source>
        <dbReference type="ARBA" id="ARBA00004141"/>
    </source>
</evidence>
<proteinExistence type="predicted"/>
<keyword evidence="3 5" id="KW-1133">Transmembrane helix</keyword>
<reference evidence="6" key="1">
    <citation type="submission" date="2014-02" db="EMBL/GenBank/DDBJ databases">
        <title>Expanding our view of genomic diversity in Candidatus Accumulibacter clades.</title>
        <authorList>
            <person name="Skennerton C.T."/>
            <person name="Barr J.J."/>
            <person name="Slater F.R."/>
            <person name="Bond P.L."/>
            <person name="Tyson G.W."/>
        </authorList>
    </citation>
    <scope>NUCLEOTIDE SEQUENCE [LARGE SCALE GENOMIC DNA]</scope>
</reference>
<dbReference type="Pfam" id="PF07264">
    <property type="entry name" value="EI24"/>
    <property type="match status" value="1"/>
</dbReference>
<feature type="transmembrane region" description="Helical" evidence="5">
    <location>
        <begin position="120"/>
        <end position="139"/>
    </location>
</feature>
<feature type="transmembrane region" description="Helical" evidence="5">
    <location>
        <begin position="20"/>
        <end position="51"/>
    </location>
</feature>
<dbReference type="eggNOG" id="COG2981">
    <property type="taxonomic scope" value="Bacteria"/>
</dbReference>
<evidence type="ECO:0000313" key="6">
    <source>
        <dbReference type="EMBL" id="EXI85292.1"/>
    </source>
</evidence>
<feature type="transmembrane region" description="Helical" evidence="5">
    <location>
        <begin position="192"/>
        <end position="211"/>
    </location>
</feature>
<accession>A0A011Q7S5</accession>
<evidence type="ECO:0000313" key="7">
    <source>
        <dbReference type="Proteomes" id="UP000022141"/>
    </source>
</evidence>
<evidence type="ECO:0000256" key="4">
    <source>
        <dbReference type="ARBA" id="ARBA00023136"/>
    </source>
</evidence>
<dbReference type="STRING" id="1454004.AW11_03615"/>
<keyword evidence="2 5" id="KW-0812">Transmembrane</keyword>
<dbReference type="EMBL" id="JEMY01000057">
    <property type="protein sequence ID" value="EXI85292.1"/>
    <property type="molecule type" value="Genomic_DNA"/>
</dbReference>
<comment type="caution">
    <text evidence="6">The sequence shown here is derived from an EMBL/GenBank/DDBJ whole genome shotgun (WGS) entry which is preliminary data.</text>
</comment>
<gene>
    <name evidence="6" type="ORF">AW11_03615</name>
</gene>
<comment type="subcellular location">
    <subcellularLocation>
        <location evidence="1">Membrane</location>
        <topology evidence="1">Multi-pass membrane protein</topology>
    </subcellularLocation>
</comment>
<dbReference type="InterPro" id="IPR059112">
    <property type="entry name" value="CysZ/EI24"/>
</dbReference>
<sequence>MTEIVLALGRSLRTLGRGRVWLLFFGPAAVALVIWIALMVFALESLIATLVEQPPMTWLAGWGAVWLAKLGAVLGGWLLILAAAFITAMLLAAIFVMPLLLNHVALADYPELARVGKDSVVAGAWNSIAALMLYIVGMLLTLPLWLVPGLGLVLPILWMAWLTRRTFAFDALTVHATDQEWRELRRRHSIPLLVLGVTLALLAHIPLLGLLTPTLAALAYSHFCLEALRGLRQGALVAVIDEQPKIEAMK</sequence>
<keyword evidence="7" id="KW-1185">Reference proteome</keyword>
<evidence type="ECO:0000256" key="5">
    <source>
        <dbReference type="SAM" id="Phobius"/>
    </source>
</evidence>
<evidence type="ECO:0000256" key="3">
    <source>
        <dbReference type="ARBA" id="ARBA00022989"/>
    </source>
</evidence>